<accession>A0AAW5E8B6</accession>
<dbReference type="InterPro" id="IPR036388">
    <property type="entry name" value="WH-like_DNA-bd_sf"/>
</dbReference>
<dbReference type="AlphaFoldDB" id="A0AAW5E8B6"/>
<keyword evidence="7" id="KW-1185">Reference proteome</keyword>
<dbReference type="InterPro" id="IPR014284">
    <property type="entry name" value="RNA_pol_sigma-70_dom"/>
</dbReference>
<dbReference type="GO" id="GO:0016987">
    <property type="term" value="F:sigma factor activity"/>
    <property type="evidence" value="ECO:0007669"/>
    <property type="project" value="UniProtKB-KW"/>
</dbReference>
<dbReference type="InterPro" id="IPR013325">
    <property type="entry name" value="RNA_pol_sigma_r2"/>
</dbReference>
<gene>
    <name evidence="6" type="ORF">MJG50_20565</name>
</gene>
<feature type="domain" description="RNA polymerase sigma-70 region 2" evidence="5">
    <location>
        <begin position="12"/>
        <end position="78"/>
    </location>
</feature>
<dbReference type="Gene3D" id="1.10.1740.10">
    <property type="match status" value="1"/>
</dbReference>
<name>A0AAW5E8B6_9BACI</name>
<evidence type="ECO:0000256" key="4">
    <source>
        <dbReference type="ARBA" id="ARBA00023163"/>
    </source>
</evidence>
<dbReference type="SUPFAM" id="SSF88946">
    <property type="entry name" value="Sigma2 domain of RNA polymerase sigma factors"/>
    <property type="match status" value="1"/>
</dbReference>
<keyword evidence="4" id="KW-0804">Transcription</keyword>
<dbReference type="Gene3D" id="1.10.10.10">
    <property type="entry name" value="Winged helix-like DNA-binding domain superfamily/Winged helix DNA-binding domain"/>
    <property type="match status" value="1"/>
</dbReference>
<keyword evidence="1" id="KW-0805">Transcription regulation</keyword>
<dbReference type="InterPro" id="IPR007627">
    <property type="entry name" value="RNA_pol_sigma70_r2"/>
</dbReference>
<evidence type="ECO:0000313" key="6">
    <source>
        <dbReference type="EMBL" id="MCH1627734.1"/>
    </source>
</evidence>
<dbReference type="InterPro" id="IPR013324">
    <property type="entry name" value="RNA_pol_sigma_r3/r4-like"/>
</dbReference>
<evidence type="ECO:0000256" key="2">
    <source>
        <dbReference type="ARBA" id="ARBA00023082"/>
    </source>
</evidence>
<dbReference type="GO" id="GO:0003677">
    <property type="term" value="F:DNA binding"/>
    <property type="evidence" value="ECO:0007669"/>
    <property type="project" value="UniProtKB-KW"/>
</dbReference>
<sequence length="164" mass="19523">MYKDVPFERLEEKYKPLILTVMKSLSLYRELESFYQIGLIGLWEASKRFVPEKGVQFSTFAYTTIRGKLLDQLKMERRYTEFHQAIGEDHVETLIDFHLVQPFENEWIKVYGKKLTANQLKWLQGRIIEDKSYQEIASEHNVTVEAAKSWGKSAKRKLREMIRE</sequence>
<evidence type="ECO:0000313" key="7">
    <source>
        <dbReference type="Proteomes" id="UP001431131"/>
    </source>
</evidence>
<reference evidence="6" key="1">
    <citation type="submission" date="2022-02" db="EMBL/GenBank/DDBJ databases">
        <title>Fredinandcohnia quinoae sp. nov. isolated from Chenopodium quinoa seeds.</title>
        <authorList>
            <person name="Saati-Santamaria Z."/>
            <person name="Flores-Felix J.D."/>
            <person name="Igual J.M."/>
            <person name="Velazquez E."/>
            <person name="Garcia-Fraile P."/>
            <person name="Martinez-Molina E."/>
        </authorList>
    </citation>
    <scope>NUCLEOTIDE SEQUENCE</scope>
    <source>
        <strain evidence="6">SECRCQ15</strain>
    </source>
</reference>
<organism evidence="6 7">
    <name type="scientific">Fredinandcohnia quinoae</name>
    <dbReference type="NCBI Taxonomy" id="2918902"/>
    <lineage>
        <taxon>Bacteria</taxon>
        <taxon>Bacillati</taxon>
        <taxon>Bacillota</taxon>
        <taxon>Bacilli</taxon>
        <taxon>Bacillales</taxon>
        <taxon>Bacillaceae</taxon>
        <taxon>Fredinandcohnia</taxon>
    </lineage>
</organism>
<dbReference type="PANTHER" id="PTHR30385">
    <property type="entry name" value="SIGMA FACTOR F FLAGELLAR"/>
    <property type="match status" value="1"/>
</dbReference>
<dbReference type="Proteomes" id="UP001431131">
    <property type="component" value="Unassembled WGS sequence"/>
</dbReference>
<dbReference type="Pfam" id="PF04542">
    <property type="entry name" value="Sigma70_r2"/>
    <property type="match status" value="1"/>
</dbReference>
<dbReference type="SUPFAM" id="SSF88659">
    <property type="entry name" value="Sigma3 and sigma4 domains of RNA polymerase sigma factors"/>
    <property type="match status" value="1"/>
</dbReference>
<dbReference type="RefSeq" id="WP_345893259.1">
    <property type="nucleotide sequence ID" value="NZ_JAKTTI010000052.1"/>
</dbReference>
<dbReference type="GO" id="GO:0006352">
    <property type="term" value="P:DNA-templated transcription initiation"/>
    <property type="evidence" value="ECO:0007669"/>
    <property type="project" value="InterPro"/>
</dbReference>
<evidence type="ECO:0000256" key="3">
    <source>
        <dbReference type="ARBA" id="ARBA00023125"/>
    </source>
</evidence>
<proteinExistence type="predicted"/>
<dbReference type="EMBL" id="JAKTTI010000052">
    <property type="protein sequence ID" value="MCH1627734.1"/>
    <property type="molecule type" value="Genomic_DNA"/>
</dbReference>
<keyword evidence="3" id="KW-0238">DNA-binding</keyword>
<protein>
    <submittedName>
        <fullName evidence="6">Sigma-70 family RNA polymerase sigma factor</fullName>
    </submittedName>
</protein>
<evidence type="ECO:0000259" key="5">
    <source>
        <dbReference type="Pfam" id="PF04542"/>
    </source>
</evidence>
<dbReference type="NCBIfam" id="TIGR02937">
    <property type="entry name" value="sigma70-ECF"/>
    <property type="match status" value="1"/>
</dbReference>
<comment type="caution">
    <text evidence="6">The sequence shown here is derived from an EMBL/GenBank/DDBJ whole genome shotgun (WGS) entry which is preliminary data.</text>
</comment>
<keyword evidence="2" id="KW-0731">Sigma factor</keyword>
<evidence type="ECO:0000256" key="1">
    <source>
        <dbReference type="ARBA" id="ARBA00023015"/>
    </source>
</evidence>